<gene>
    <name evidence="8" type="ORF">EAE97_001485</name>
</gene>
<keyword evidence="6" id="KW-0539">Nucleus</keyword>
<feature type="domain" description="Zn(2)-C6 fungal-type" evidence="7">
    <location>
        <begin position="32"/>
        <end position="60"/>
    </location>
</feature>
<keyword evidence="2" id="KW-0862">Zinc</keyword>
<evidence type="ECO:0000313" key="8">
    <source>
        <dbReference type="EMBL" id="KAF7951988.1"/>
    </source>
</evidence>
<dbReference type="RefSeq" id="XP_038736554.1">
    <property type="nucleotide sequence ID" value="XM_038871996.1"/>
</dbReference>
<dbReference type="AlphaFoldDB" id="A0A9P5IVB9"/>
<protein>
    <recommendedName>
        <fullName evidence="7">Zn(2)-C6 fungal-type domain-containing protein</fullName>
    </recommendedName>
</protein>
<keyword evidence="5" id="KW-0804">Transcription</keyword>
<dbReference type="Pfam" id="PF11951">
    <property type="entry name" value="Fungal_trans_2"/>
    <property type="match status" value="1"/>
</dbReference>
<accession>A0A9P5IVB9</accession>
<name>A0A9P5IVB9_9HELO</name>
<dbReference type="PROSITE" id="PS00463">
    <property type="entry name" value="ZN2_CY6_FUNGAL_1"/>
    <property type="match status" value="1"/>
</dbReference>
<reference evidence="8 9" key="1">
    <citation type="journal article" date="2020" name="Genome Biol. Evol.">
        <title>Comparative genomics of Sclerotiniaceae.</title>
        <authorList>
            <person name="Valero Jimenez C.A."/>
            <person name="Steentjes M."/>
            <person name="Scholten O.E."/>
            <person name="Van Kan J.A.L."/>
        </authorList>
    </citation>
    <scope>NUCLEOTIDE SEQUENCE [LARGE SCALE GENOMIC DNA]</scope>
    <source>
        <strain evidence="8 9">MUCL 94</strain>
    </source>
</reference>
<organism evidence="8 9">
    <name type="scientific">Botrytis byssoidea</name>
    <dbReference type="NCBI Taxonomy" id="139641"/>
    <lineage>
        <taxon>Eukaryota</taxon>
        <taxon>Fungi</taxon>
        <taxon>Dikarya</taxon>
        <taxon>Ascomycota</taxon>
        <taxon>Pezizomycotina</taxon>
        <taxon>Leotiomycetes</taxon>
        <taxon>Helotiales</taxon>
        <taxon>Sclerotiniaceae</taxon>
        <taxon>Botrytis</taxon>
    </lineage>
</organism>
<evidence type="ECO:0000256" key="6">
    <source>
        <dbReference type="ARBA" id="ARBA00023242"/>
    </source>
</evidence>
<dbReference type="GO" id="GO:0000981">
    <property type="term" value="F:DNA-binding transcription factor activity, RNA polymerase II-specific"/>
    <property type="evidence" value="ECO:0007669"/>
    <property type="project" value="InterPro"/>
</dbReference>
<evidence type="ECO:0000256" key="3">
    <source>
        <dbReference type="ARBA" id="ARBA00023015"/>
    </source>
</evidence>
<evidence type="ECO:0000256" key="1">
    <source>
        <dbReference type="ARBA" id="ARBA00022723"/>
    </source>
</evidence>
<dbReference type="CDD" id="cd00067">
    <property type="entry name" value="GAL4"/>
    <property type="match status" value="1"/>
</dbReference>
<proteinExistence type="predicted"/>
<dbReference type="InterPro" id="IPR021858">
    <property type="entry name" value="Fun_TF"/>
</dbReference>
<keyword evidence="3" id="KW-0805">Transcription regulation</keyword>
<dbReference type="EMBL" id="RCSW01000003">
    <property type="protein sequence ID" value="KAF7951988.1"/>
    <property type="molecule type" value="Genomic_DNA"/>
</dbReference>
<keyword evidence="4" id="KW-0238">DNA-binding</keyword>
<dbReference type="GO" id="GO:0003677">
    <property type="term" value="F:DNA binding"/>
    <property type="evidence" value="ECO:0007669"/>
    <property type="project" value="UniProtKB-KW"/>
</dbReference>
<sequence length="645" mass="72633">MAMSFSSDITLVGPSPLSFRKTRACRQKSKTGCTTCKLRRVKCDETKPSCMRCINFGRKCDGYEYSPKDKPAWLMGPTISTGISQEVVESPPFSIPPRISVLNFGNEQEAQYFDFFCKETVFELAGGFKKKLFNVIILQSCHTDTSVRHAATAIAALSKAMKVSKCIDPREGEAGFKRISDQVEMHRRYALKQYGRSIRYLRNLIRTSQNSLRIPLLVSLIIFCFENFHGNTQLADKHIYSALKMMHHHEAISSHPHHNPLLSSPAPDLVENEIVTAYLHLALAIVTRPDDPDSLSDKVLDLISNDIPKPDIPRQLDNLAEAEVHLEHVLYHSLPKIPRADLQRRLASPDLSPQGLAISFSRIQKLHPEASSPILTGFEFPKFSSSFQDWQRAFQPIISCAQSPSGKADFIAATTLQIKALGIGLMGQGVFLDYRISDHFLPIFRQIISLSQKLVSDPRFLKTFVFDAGIIPSLFVVIYACPDQKIRRDAVTILREAGPRREGTWDALKIASIGQMLLDSEEIGPIKTKSTFLPLNDINLMSPTVYEEIQTPILQSPRPRRRSLLVSPPLWERGSERGSNAELQVFLVWTSFLSEGRGGYFVRHLDAFLQNFLSEFLIKAIQKPYIDAMVYVFPSHHSGNHHSIS</sequence>
<dbReference type="InterPro" id="IPR001138">
    <property type="entry name" value="Zn2Cys6_DnaBD"/>
</dbReference>
<dbReference type="InterPro" id="IPR052360">
    <property type="entry name" value="Transcr_Regulatory_Proteins"/>
</dbReference>
<keyword evidence="1" id="KW-0479">Metal-binding</keyword>
<comment type="caution">
    <text evidence="8">The sequence shown here is derived from an EMBL/GenBank/DDBJ whole genome shotgun (WGS) entry which is preliminary data.</text>
</comment>
<keyword evidence="9" id="KW-1185">Reference proteome</keyword>
<dbReference type="Proteomes" id="UP000710849">
    <property type="component" value="Unassembled WGS sequence"/>
</dbReference>
<dbReference type="PANTHER" id="PTHR36206:SF4">
    <property type="entry name" value="HYPOTHETICAL CONSERVED PROTEIN (EUROFUNG)-RELATED"/>
    <property type="match status" value="1"/>
</dbReference>
<dbReference type="GeneID" id="62145074"/>
<dbReference type="PANTHER" id="PTHR36206">
    <property type="entry name" value="ASPERCRYPTIN BIOSYNTHESIS CLUSTER-SPECIFIC TRANSCRIPTION REGULATOR ATNN-RELATED"/>
    <property type="match status" value="1"/>
</dbReference>
<dbReference type="GO" id="GO:0008270">
    <property type="term" value="F:zinc ion binding"/>
    <property type="evidence" value="ECO:0007669"/>
    <property type="project" value="InterPro"/>
</dbReference>
<evidence type="ECO:0000313" key="9">
    <source>
        <dbReference type="Proteomes" id="UP000710849"/>
    </source>
</evidence>
<dbReference type="SMART" id="SM00066">
    <property type="entry name" value="GAL4"/>
    <property type="match status" value="1"/>
</dbReference>
<evidence type="ECO:0000259" key="7">
    <source>
        <dbReference type="PROSITE" id="PS50048"/>
    </source>
</evidence>
<dbReference type="SUPFAM" id="SSF57701">
    <property type="entry name" value="Zn2/Cys6 DNA-binding domain"/>
    <property type="match status" value="1"/>
</dbReference>
<evidence type="ECO:0000256" key="5">
    <source>
        <dbReference type="ARBA" id="ARBA00023163"/>
    </source>
</evidence>
<dbReference type="Gene3D" id="4.10.240.10">
    <property type="entry name" value="Zn(2)-C6 fungal-type DNA-binding domain"/>
    <property type="match status" value="1"/>
</dbReference>
<dbReference type="PROSITE" id="PS50048">
    <property type="entry name" value="ZN2_CY6_FUNGAL_2"/>
    <property type="match status" value="1"/>
</dbReference>
<dbReference type="InterPro" id="IPR036864">
    <property type="entry name" value="Zn2-C6_fun-type_DNA-bd_sf"/>
</dbReference>
<evidence type="ECO:0000256" key="4">
    <source>
        <dbReference type="ARBA" id="ARBA00023125"/>
    </source>
</evidence>
<dbReference type="Pfam" id="PF00172">
    <property type="entry name" value="Zn_clus"/>
    <property type="match status" value="1"/>
</dbReference>
<evidence type="ECO:0000256" key="2">
    <source>
        <dbReference type="ARBA" id="ARBA00022833"/>
    </source>
</evidence>